<evidence type="ECO:0000259" key="1">
    <source>
        <dbReference type="PROSITE" id="PS50206"/>
    </source>
</evidence>
<dbReference type="AlphaFoldDB" id="H6REF2"/>
<accession>H6REF2</accession>
<feature type="domain" description="Rhodanese" evidence="1">
    <location>
        <begin position="20"/>
        <end position="97"/>
    </location>
</feature>
<organism evidence="2">
    <name type="scientific">uncultured Flavobacteriia bacterium</name>
    <dbReference type="NCBI Taxonomy" id="212695"/>
    <lineage>
        <taxon>Bacteria</taxon>
        <taxon>Pseudomonadati</taxon>
        <taxon>Bacteroidota</taxon>
        <taxon>Flavobacteriia</taxon>
        <taxon>environmental samples</taxon>
    </lineage>
</organism>
<dbReference type="Pfam" id="PF00581">
    <property type="entry name" value="Rhodanese"/>
    <property type="match status" value="1"/>
</dbReference>
<dbReference type="InterPro" id="IPR050229">
    <property type="entry name" value="GlpE_sulfurtransferase"/>
</dbReference>
<evidence type="ECO:0000313" key="2">
    <source>
        <dbReference type="EMBL" id="CCF99413.1"/>
    </source>
</evidence>
<name>H6REF2_9BACT</name>
<gene>
    <name evidence="2" type="ORF">VIS_S3BDA80006</name>
</gene>
<proteinExistence type="predicted"/>
<dbReference type="InterPro" id="IPR001763">
    <property type="entry name" value="Rhodanese-like_dom"/>
</dbReference>
<dbReference type="PANTHER" id="PTHR43031:SF16">
    <property type="entry name" value="OXIDOREDUCTASE"/>
    <property type="match status" value="1"/>
</dbReference>
<sequence length="103" mass="11385">MSLFGMFSNKDATKKIEEYLQKGAIVLDVRTLPEWNEGHIKGSKHLVLNSIPENIESIKGFKKPIIAVCKSGGRSQSATDFLSQHGLDVINGGPWQNVAKYID</sequence>
<protein>
    <submittedName>
        <fullName evidence="2">Rhodanese-like domain protein</fullName>
    </submittedName>
</protein>
<dbReference type="PANTHER" id="PTHR43031">
    <property type="entry name" value="FAD-DEPENDENT OXIDOREDUCTASE"/>
    <property type="match status" value="1"/>
</dbReference>
<reference evidence="2" key="1">
    <citation type="journal article" date="2012" name="Environ. Microbiol.">
        <title>Genomic content of uncultured Bacteroidetes from contrasting oceanic provinces in the North Atlantic Ocean.</title>
        <authorList>
            <person name="Gomez-Pereira P.R."/>
            <person name="Schuler M."/>
            <person name="Fuchs B.M."/>
            <person name="Bennke C."/>
            <person name="Teeling H."/>
            <person name="Waldmann J."/>
            <person name="Richter M."/>
            <person name="Barbe V."/>
            <person name="Bataille E."/>
            <person name="Glockner F.O."/>
            <person name="Amann R."/>
        </authorList>
    </citation>
    <scope>NUCLEOTIDE SEQUENCE</scope>
</reference>
<dbReference type="SUPFAM" id="SSF52821">
    <property type="entry name" value="Rhodanese/Cell cycle control phosphatase"/>
    <property type="match status" value="1"/>
</dbReference>
<dbReference type="CDD" id="cd00158">
    <property type="entry name" value="RHOD"/>
    <property type="match status" value="1"/>
</dbReference>
<reference evidence="2" key="2">
    <citation type="submission" date="2012-02" db="EMBL/GenBank/DDBJ databases">
        <authorList>
            <person name="Genoscope - CEA"/>
        </authorList>
    </citation>
    <scope>NUCLEOTIDE SEQUENCE</scope>
</reference>
<dbReference type="InterPro" id="IPR036873">
    <property type="entry name" value="Rhodanese-like_dom_sf"/>
</dbReference>
<dbReference type="PROSITE" id="PS50206">
    <property type="entry name" value="RHODANESE_3"/>
    <property type="match status" value="1"/>
</dbReference>
<dbReference type="EMBL" id="FO117579">
    <property type="protein sequence ID" value="CCF99413.1"/>
    <property type="molecule type" value="Genomic_DNA"/>
</dbReference>
<dbReference type="SMART" id="SM00450">
    <property type="entry name" value="RHOD"/>
    <property type="match status" value="1"/>
</dbReference>
<dbReference type="Gene3D" id="3.40.250.10">
    <property type="entry name" value="Rhodanese-like domain"/>
    <property type="match status" value="1"/>
</dbReference>